<feature type="chain" id="PRO_5010209021" evidence="1">
    <location>
        <begin position="18"/>
        <end position="163"/>
    </location>
</feature>
<protein>
    <submittedName>
        <fullName evidence="3">Uncharacterized conserved protein YecT, DUF1311 family</fullName>
    </submittedName>
</protein>
<dbReference type="EMBL" id="FNNB01000001">
    <property type="protein sequence ID" value="SDW02709.1"/>
    <property type="molecule type" value="Genomic_DNA"/>
</dbReference>
<evidence type="ECO:0000313" key="3">
    <source>
        <dbReference type="EMBL" id="SDW02709.1"/>
    </source>
</evidence>
<dbReference type="InterPro" id="IPR009739">
    <property type="entry name" value="LprI-like_N"/>
</dbReference>
<sequence>MKPLVLALMLCASPLAAQDLQYTDRGTEICLADADGFAAEMACVGVSANQCMEDTPGGSSTYGMGGCLDRELQFWDQRLNDNYAAVMVQAKRMDADAIPGPEGSPGVADALREMQRAWIVFRDKACTYEASLWQGGTGRGPAAINCLMQQTARQALSLDVWEG</sequence>
<feature type="domain" description="Lysozyme inhibitor LprI-like N-terminal" evidence="2">
    <location>
        <begin position="51"/>
        <end position="157"/>
    </location>
</feature>
<evidence type="ECO:0000259" key="2">
    <source>
        <dbReference type="Pfam" id="PF07007"/>
    </source>
</evidence>
<dbReference type="STRING" id="60137.SAMN04488041_101102"/>
<dbReference type="Gene3D" id="1.20.1270.180">
    <property type="match status" value="1"/>
</dbReference>
<evidence type="ECO:0000256" key="1">
    <source>
        <dbReference type="SAM" id="SignalP"/>
    </source>
</evidence>
<dbReference type="GeneID" id="94019421"/>
<accession>A0A1H2Q8G1</accession>
<dbReference type="RefSeq" id="WP_074634432.1">
    <property type="nucleotide sequence ID" value="NZ_CP160849.1"/>
</dbReference>
<proteinExistence type="predicted"/>
<feature type="signal peptide" evidence="1">
    <location>
        <begin position="1"/>
        <end position="17"/>
    </location>
</feature>
<reference evidence="4" key="1">
    <citation type="submission" date="2016-10" db="EMBL/GenBank/DDBJ databases">
        <authorList>
            <person name="Varghese N."/>
            <person name="Submissions S."/>
        </authorList>
    </citation>
    <scope>NUCLEOTIDE SEQUENCE [LARGE SCALE GENOMIC DNA]</scope>
    <source>
        <strain evidence="4">DSM 10014</strain>
    </source>
</reference>
<dbReference type="Pfam" id="PF07007">
    <property type="entry name" value="LprI"/>
    <property type="match status" value="1"/>
</dbReference>
<name>A0A1H2Q8G1_9RHOB</name>
<organism evidence="3 4">
    <name type="scientific">Sulfitobacter pontiacus</name>
    <dbReference type="NCBI Taxonomy" id="60137"/>
    <lineage>
        <taxon>Bacteria</taxon>
        <taxon>Pseudomonadati</taxon>
        <taxon>Pseudomonadota</taxon>
        <taxon>Alphaproteobacteria</taxon>
        <taxon>Rhodobacterales</taxon>
        <taxon>Roseobacteraceae</taxon>
        <taxon>Sulfitobacter</taxon>
    </lineage>
</organism>
<evidence type="ECO:0000313" key="4">
    <source>
        <dbReference type="Proteomes" id="UP000183076"/>
    </source>
</evidence>
<dbReference type="AlphaFoldDB" id="A0A1H2Q8G1"/>
<gene>
    <name evidence="3" type="ORF">SAMN04488041_101102</name>
</gene>
<keyword evidence="1" id="KW-0732">Signal</keyword>
<dbReference type="Proteomes" id="UP000183076">
    <property type="component" value="Unassembled WGS sequence"/>
</dbReference>